<accession>A0A942E5V9</accession>
<dbReference type="InterPro" id="IPR043129">
    <property type="entry name" value="ATPase_NBD"/>
</dbReference>
<dbReference type="RefSeq" id="WP_212658105.1">
    <property type="nucleotide sequence ID" value="NZ_JAGXTP010000001.1"/>
</dbReference>
<evidence type="ECO:0000313" key="2">
    <source>
        <dbReference type="EMBL" id="MBS3848570.1"/>
    </source>
</evidence>
<name>A0A942E5V9_9HYPH</name>
<dbReference type="SUPFAM" id="SSF53067">
    <property type="entry name" value="Actin-like ATPase domain"/>
    <property type="match status" value="1"/>
</dbReference>
<evidence type="ECO:0000313" key="3">
    <source>
        <dbReference type="Proteomes" id="UP000678281"/>
    </source>
</evidence>
<dbReference type="Proteomes" id="UP000678281">
    <property type="component" value="Unassembled WGS sequence"/>
</dbReference>
<dbReference type="PANTHER" id="PTHR18964">
    <property type="entry name" value="ROK (REPRESSOR, ORF, KINASE) FAMILY"/>
    <property type="match status" value="1"/>
</dbReference>
<proteinExistence type="inferred from homology"/>
<gene>
    <name evidence="2" type="ORF">KD146_07660</name>
</gene>
<keyword evidence="3" id="KW-1185">Reference proteome</keyword>
<dbReference type="EMBL" id="JAGXTP010000001">
    <property type="protein sequence ID" value="MBS3848570.1"/>
    <property type="molecule type" value="Genomic_DNA"/>
</dbReference>
<dbReference type="AlphaFoldDB" id="A0A942E5V9"/>
<sequence>MVQVAGSSNGMPGRSQQFYTLRNTAALALGFDVGGTKLAGALCDMRGNILAERAVPTTRNGAAALVDQIATMANAMCADAGLPRAHVRHTAIGLPAAVDPVQGSLSMAGNLPGLEGVALLEPLSLALGCAVHLDNDVNLALVAELAHGCAQGEDNVAFVALGTGIGGALLINGHLLRGAFGGAGEIGYMPLWQLEMAGLPALENRVGEAGIRRLYRAAGGASEHSVRDIFDAAAAEDVAACAALDSSAETVARGLVCLLSLVDAQVVVLGGSIGARQEFIDRVQTRLAQSWIRPVQIRRSDAGGRAGLLGALELARQSMLENLFGPLPKS</sequence>
<organism evidence="2 3">
    <name type="scientific">Devosia litorisediminis</name>
    <dbReference type="NCBI Taxonomy" id="2829817"/>
    <lineage>
        <taxon>Bacteria</taxon>
        <taxon>Pseudomonadati</taxon>
        <taxon>Pseudomonadota</taxon>
        <taxon>Alphaproteobacteria</taxon>
        <taxon>Hyphomicrobiales</taxon>
        <taxon>Devosiaceae</taxon>
        <taxon>Devosia</taxon>
    </lineage>
</organism>
<comment type="caution">
    <text evidence="2">The sequence shown here is derived from an EMBL/GenBank/DDBJ whole genome shotgun (WGS) entry which is preliminary data.</text>
</comment>
<evidence type="ECO:0000256" key="1">
    <source>
        <dbReference type="ARBA" id="ARBA00006479"/>
    </source>
</evidence>
<protein>
    <submittedName>
        <fullName evidence="2">ROK family protein</fullName>
    </submittedName>
</protein>
<comment type="similarity">
    <text evidence="1">Belongs to the ROK (NagC/XylR) family.</text>
</comment>
<dbReference type="PANTHER" id="PTHR18964:SF149">
    <property type="entry name" value="BIFUNCTIONAL UDP-N-ACETYLGLUCOSAMINE 2-EPIMERASE_N-ACETYLMANNOSAMINE KINASE"/>
    <property type="match status" value="1"/>
</dbReference>
<reference evidence="2" key="1">
    <citation type="submission" date="2021-04" db="EMBL/GenBank/DDBJ databases">
        <title>Devosia litorisediminis sp. nov., isolated from a sand dune.</title>
        <authorList>
            <person name="Park S."/>
            <person name="Yoon J.-H."/>
        </authorList>
    </citation>
    <scope>NUCLEOTIDE SEQUENCE</scope>
    <source>
        <strain evidence="2">BSSL-BM10</strain>
    </source>
</reference>
<dbReference type="InterPro" id="IPR000600">
    <property type="entry name" value="ROK"/>
</dbReference>
<dbReference type="Gene3D" id="3.30.420.40">
    <property type="match status" value="2"/>
</dbReference>
<dbReference type="Pfam" id="PF00480">
    <property type="entry name" value="ROK"/>
    <property type="match status" value="1"/>
</dbReference>